<dbReference type="InterPro" id="IPR040177">
    <property type="entry name" value="SLC30A9"/>
</dbReference>
<evidence type="ECO:0000256" key="1">
    <source>
        <dbReference type="ARBA" id="ARBA00004141"/>
    </source>
</evidence>
<evidence type="ECO:0000313" key="10">
    <source>
        <dbReference type="Proteomes" id="UP000249254"/>
    </source>
</evidence>
<evidence type="ECO:0000259" key="8">
    <source>
        <dbReference type="Pfam" id="PF01545"/>
    </source>
</evidence>
<feature type="transmembrane region" description="Helical" evidence="7">
    <location>
        <begin position="74"/>
        <end position="95"/>
    </location>
</feature>
<protein>
    <submittedName>
        <fullName evidence="9">Cation transporter</fullName>
    </submittedName>
</protein>
<dbReference type="GO" id="GO:0006829">
    <property type="term" value="P:zinc ion transport"/>
    <property type="evidence" value="ECO:0007669"/>
    <property type="project" value="InterPro"/>
</dbReference>
<keyword evidence="4 7" id="KW-1133">Transmembrane helix</keyword>
<keyword evidence="10" id="KW-1185">Reference proteome</keyword>
<proteinExistence type="predicted"/>
<sequence>MHGSKLVVLAALGGNLAIALAKFVAFAFTGSSAVLTEAIHSLVDTGNQGLLLLGMRRGARAPDESHPFGYGMEAYFWSFIVALAIFALGGAVSIWEGVEKIRAPEPMQRPWINVVVIAVAILFEGASFTVALREFRSFWRGTPLFRSIRGSKDPNLFAVLLEDSAALTGLVIALVGVSASAWLGQTWADGAASILIGLLLVAVAAFLANETRSLLAGEAATPRIVGEVRRVLEADPRVAAIPEVLSMHLGPREILFALTLHLSDALSRAEMETALEELTAKVRAIDARITRVFLRPAKPAQTVARADGPDQWARAASPLSRAST</sequence>
<dbReference type="SUPFAM" id="SSF161111">
    <property type="entry name" value="Cation efflux protein transmembrane domain-like"/>
    <property type="match status" value="1"/>
</dbReference>
<dbReference type="EMBL" id="QFYQ01000001">
    <property type="protein sequence ID" value="RAK54030.1"/>
    <property type="molecule type" value="Genomic_DNA"/>
</dbReference>
<dbReference type="AlphaFoldDB" id="A0A328AH11"/>
<feature type="transmembrane region" description="Helical" evidence="7">
    <location>
        <begin position="156"/>
        <end position="184"/>
    </location>
</feature>
<gene>
    <name evidence="9" type="ORF">DJ017_05570</name>
</gene>
<feature type="transmembrane region" description="Helical" evidence="7">
    <location>
        <begin position="190"/>
        <end position="208"/>
    </location>
</feature>
<dbReference type="Gene3D" id="1.20.1510.10">
    <property type="entry name" value="Cation efflux protein transmembrane domain"/>
    <property type="match status" value="1"/>
</dbReference>
<keyword evidence="2" id="KW-0813">Transport</keyword>
<dbReference type="OrthoDB" id="9806522at2"/>
<keyword evidence="5 7" id="KW-0472">Membrane</keyword>
<dbReference type="InterPro" id="IPR058533">
    <property type="entry name" value="Cation_efflux_TM"/>
</dbReference>
<name>A0A328AH11_9CAUL</name>
<evidence type="ECO:0000256" key="7">
    <source>
        <dbReference type="SAM" id="Phobius"/>
    </source>
</evidence>
<comment type="subcellular location">
    <subcellularLocation>
        <location evidence="1">Membrane</location>
        <topology evidence="1">Multi-pass membrane protein</topology>
    </subcellularLocation>
</comment>
<dbReference type="NCBIfam" id="TIGR01297">
    <property type="entry name" value="CDF"/>
    <property type="match status" value="1"/>
</dbReference>
<reference evidence="10" key="1">
    <citation type="submission" date="2018-05" db="EMBL/GenBank/DDBJ databases">
        <authorList>
            <person name="Li X."/>
        </authorList>
    </citation>
    <scope>NUCLEOTIDE SEQUENCE [LARGE SCALE GENOMIC DNA]</scope>
    <source>
        <strain evidence="10">LX32</strain>
    </source>
</reference>
<feature type="domain" description="Cation efflux protein transmembrane" evidence="8">
    <location>
        <begin position="8"/>
        <end position="215"/>
    </location>
</feature>
<accession>A0A328AH11</accession>
<dbReference type="RefSeq" id="WP_111527781.1">
    <property type="nucleotide sequence ID" value="NZ_JBHRSG010000002.1"/>
</dbReference>
<dbReference type="Proteomes" id="UP000249254">
    <property type="component" value="Unassembled WGS sequence"/>
</dbReference>
<feature type="region of interest" description="Disordered" evidence="6">
    <location>
        <begin position="304"/>
        <end position="324"/>
    </location>
</feature>
<comment type="caution">
    <text evidence="9">The sequence shown here is derived from an EMBL/GenBank/DDBJ whole genome shotgun (WGS) entry which is preliminary data.</text>
</comment>
<feature type="transmembrane region" description="Helical" evidence="7">
    <location>
        <begin position="115"/>
        <end position="135"/>
    </location>
</feature>
<dbReference type="Pfam" id="PF01545">
    <property type="entry name" value="Cation_efflux"/>
    <property type="match status" value="1"/>
</dbReference>
<dbReference type="GO" id="GO:0008324">
    <property type="term" value="F:monoatomic cation transmembrane transporter activity"/>
    <property type="evidence" value="ECO:0007669"/>
    <property type="project" value="InterPro"/>
</dbReference>
<organism evidence="9 10">
    <name type="scientific">Phenylobacterium soli</name>
    <dbReference type="NCBI Taxonomy" id="2170551"/>
    <lineage>
        <taxon>Bacteria</taxon>
        <taxon>Pseudomonadati</taxon>
        <taxon>Pseudomonadota</taxon>
        <taxon>Alphaproteobacteria</taxon>
        <taxon>Caulobacterales</taxon>
        <taxon>Caulobacteraceae</taxon>
        <taxon>Phenylobacterium</taxon>
    </lineage>
</organism>
<evidence type="ECO:0000256" key="3">
    <source>
        <dbReference type="ARBA" id="ARBA00022692"/>
    </source>
</evidence>
<evidence type="ECO:0000256" key="4">
    <source>
        <dbReference type="ARBA" id="ARBA00022989"/>
    </source>
</evidence>
<evidence type="ECO:0000313" key="9">
    <source>
        <dbReference type="EMBL" id="RAK54030.1"/>
    </source>
</evidence>
<keyword evidence="3 7" id="KW-0812">Transmembrane</keyword>
<evidence type="ECO:0000256" key="5">
    <source>
        <dbReference type="ARBA" id="ARBA00023136"/>
    </source>
</evidence>
<dbReference type="PANTHER" id="PTHR13414:SF9">
    <property type="entry name" value="PROTON-COUPLED ZINC ANTIPORTER SLC30A9, MITOCHONDRIAL"/>
    <property type="match status" value="1"/>
</dbReference>
<dbReference type="GO" id="GO:0016020">
    <property type="term" value="C:membrane"/>
    <property type="evidence" value="ECO:0007669"/>
    <property type="project" value="UniProtKB-SubCell"/>
</dbReference>
<dbReference type="PANTHER" id="PTHR13414">
    <property type="entry name" value="HUEL-CATION TRANSPORTER"/>
    <property type="match status" value="1"/>
</dbReference>
<evidence type="ECO:0000256" key="2">
    <source>
        <dbReference type="ARBA" id="ARBA00022448"/>
    </source>
</evidence>
<dbReference type="InterPro" id="IPR027469">
    <property type="entry name" value="Cation_efflux_TMD_sf"/>
</dbReference>
<dbReference type="InterPro" id="IPR002524">
    <property type="entry name" value="Cation_efflux"/>
</dbReference>
<evidence type="ECO:0000256" key="6">
    <source>
        <dbReference type="SAM" id="MobiDB-lite"/>
    </source>
</evidence>